<dbReference type="Pfam" id="PF02700">
    <property type="entry name" value="PurS"/>
    <property type="match status" value="1"/>
</dbReference>
<evidence type="ECO:0000256" key="2">
    <source>
        <dbReference type="ARBA" id="ARBA00022598"/>
    </source>
</evidence>
<dbReference type="EC" id="6.3.5.3" evidence="6"/>
<organism evidence="6">
    <name type="scientific">bioreactor metagenome</name>
    <dbReference type="NCBI Taxonomy" id="1076179"/>
    <lineage>
        <taxon>unclassified sequences</taxon>
        <taxon>metagenomes</taxon>
        <taxon>ecological metagenomes</taxon>
    </lineage>
</organism>
<dbReference type="PANTHER" id="PTHR34696">
    <property type="entry name" value="PHOSPHORIBOSYLFORMYLGLYCINAMIDINE SYNTHASE SUBUNIT PURS"/>
    <property type="match status" value="1"/>
</dbReference>
<comment type="caution">
    <text evidence="6">The sequence shown here is derived from an EMBL/GenBank/DDBJ whole genome shotgun (WGS) entry which is preliminary data.</text>
</comment>
<sequence>MKNFLAKVTIVLREGILDAQGKAIENSLHSLNFNQLNNVKVGKIISFNVAANTVTEANSIVNAASKELLANTIVEDYTITINEIE</sequence>
<keyword evidence="4" id="KW-0658">Purine biosynthesis</keyword>
<dbReference type="Gene3D" id="3.30.1280.10">
    <property type="entry name" value="Phosphoribosylformylglycinamidine synthase subunit PurS"/>
    <property type="match status" value="1"/>
</dbReference>
<evidence type="ECO:0000256" key="4">
    <source>
        <dbReference type="ARBA" id="ARBA00022755"/>
    </source>
</evidence>
<accession>A0A645B3D5</accession>
<evidence type="ECO:0000256" key="5">
    <source>
        <dbReference type="ARBA" id="ARBA00022840"/>
    </source>
</evidence>
<dbReference type="NCBIfam" id="NF004630">
    <property type="entry name" value="PRK05974.1"/>
    <property type="match status" value="1"/>
</dbReference>
<dbReference type="PANTHER" id="PTHR34696:SF1">
    <property type="entry name" value="PHOSPHORIBOSYLFORMYLGLYCINAMIDINE SYNTHASE SUBUNIT PURS"/>
    <property type="match status" value="1"/>
</dbReference>
<dbReference type="EMBL" id="VSSQ01017110">
    <property type="protein sequence ID" value="MPM59071.1"/>
    <property type="molecule type" value="Genomic_DNA"/>
</dbReference>
<gene>
    <name evidence="6" type="primary">purS_9</name>
    <name evidence="6" type="ORF">SDC9_105909</name>
</gene>
<dbReference type="SUPFAM" id="SSF82697">
    <property type="entry name" value="PurS-like"/>
    <property type="match status" value="1"/>
</dbReference>
<dbReference type="NCBIfam" id="TIGR00302">
    <property type="entry name" value="phosphoribosylformylglycinamidine synthase subunit PurS"/>
    <property type="match status" value="1"/>
</dbReference>
<dbReference type="HAMAP" id="MF_01926">
    <property type="entry name" value="PurS"/>
    <property type="match status" value="1"/>
</dbReference>
<keyword evidence="2 6" id="KW-0436">Ligase</keyword>
<proteinExistence type="inferred from homology"/>
<dbReference type="GO" id="GO:0006164">
    <property type="term" value="P:purine nucleotide biosynthetic process"/>
    <property type="evidence" value="ECO:0007669"/>
    <property type="project" value="UniProtKB-KW"/>
</dbReference>
<keyword evidence="3" id="KW-0547">Nucleotide-binding</keyword>
<protein>
    <submittedName>
        <fullName evidence="6">Phosphoribosylformylglycinamidine synthase subunit PurS</fullName>
        <ecNumber evidence="6">6.3.5.3</ecNumber>
    </submittedName>
</protein>
<evidence type="ECO:0000313" key="6">
    <source>
        <dbReference type="EMBL" id="MPM59071.1"/>
    </source>
</evidence>
<dbReference type="GO" id="GO:0004642">
    <property type="term" value="F:phosphoribosylformylglycinamidine synthase activity"/>
    <property type="evidence" value="ECO:0007669"/>
    <property type="project" value="UniProtKB-EC"/>
</dbReference>
<name>A0A645B3D5_9ZZZZ</name>
<reference evidence="6" key="1">
    <citation type="submission" date="2019-08" db="EMBL/GenBank/DDBJ databases">
        <authorList>
            <person name="Kucharzyk K."/>
            <person name="Murdoch R.W."/>
            <person name="Higgins S."/>
            <person name="Loffler F."/>
        </authorList>
    </citation>
    <scope>NUCLEOTIDE SEQUENCE</scope>
</reference>
<evidence type="ECO:0000256" key="1">
    <source>
        <dbReference type="ARBA" id="ARBA00022490"/>
    </source>
</evidence>
<keyword evidence="5" id="KW-0067">ATP-binding</keyword>
<dbReference type="InterPro" id="IPR003850">
    <property type="entry name" value="PurS"/>
</dbReference>
<dbReference type="AlphaFoldDB" id="A0A645B3D5"/>
<keyword evidence="1" id="KW-0963">Cytoplasm</keyword>
<dbReference type="GO" id="GO:0005524">
    <property type="term" value="F:ATP binding"/>
    <property type="evidence" value="ECO:0007669"/>
    <property type="project" value="UniProtKB-KW"/>
</dbReference>
<dbReference type="InterPro" id="IPR036604">
    <property type="entry name" value="PurS-like_sf"/>
</dbReference>
<evidence type="ECO:0000256" key="3">
    <source>
        <dbReference type="ARBA" id="ARBA00022741"/>
    </source>
</evidence>